<gene>
    <name evidence="10" type="ORF">POTOM_019501</name>
</gene>
<keyword evidence="11" id="KW-1185">Reference proteome</keyword>
<evidence type="ECO:0000256" key="6">
    <source>
        <dbReference type="ARBA" id="ARBA00023180"/>
    </source>
</evidence>
<dbReference type="PANTHER" id="PTHR46854:SF1">
    <property type="entry name" value="5'-ADENYLYLSULFATE REDUCTASE-LIKE 4-RELATED"/>
    <property type="match status" value="1"/>
</dbReference>
<dbReference type="CDD" id="cd02999">
    <property type="entry name" value="PDI_a_ERp44_like"/>
    <property type="match status" value="1"/>
</dbReference>
<comment type="caution">
    <text evidence="10">The sequence shown here is derived from an EMBL/GenBank/DDBJ whole genome shotgun (WGS) entry which is preliminary data.</text>
</comment>
<reference evidence="10" key="1">
    <citation type="journal article" date="2020" name="bioRxiv">
        <title>Hybrid origin of Populus tomentosa Carr. identified through genome sequencing and phylogenomic analysis.</title>
        <authorList>
            <person name="An X."/>
            <person name="Gao K."/>
            <person name="Chen Z."/>
            <person name="Li J."/>
            <person name="Yang X."/>
            <person name="Yang X."/>
            <person name="Zhou J."/>
            <person name="Guo T."/>
            <person name="Zhao T."/>
            <person name="Huang S."/>
            <person name="Miao D."/>
            <person name="Khan W.U."/>
            <person name="Rao P."/>
            <person name="Ye M."/>
            <person name="Lei B."/>
            <person name="Liao W."/>
            <person name="Wang J."/>
            <person name="Ji L."/>
            <person name="Li Y."/>
            <person name="Guo B."/>
            <person name="Mustafa N.S."/>
            <person name="Li S."/>
            <person name="Yun Q."/>
            <person name="Keller S.R."/>
            <person name="Mao J."/>
            <person name="Zhang R."/>
            <person name="Strauss S.H."/>
        </authorList>
    </citation>
    <scope>NUCLEOTIDE SEQUENCE</scope>
    <source>
        <strain evidence="10">GM15</strain>
        <tissue evidence="10">Leaf</tissue>
    </source>
</reference>
<dbReference type="InterPro" id="IPR013766">
    <property type="entry name" value="Thioredoxin_domain"/>
</dbReference>
<dbReference type="PROSITE" id="PS51352">
    <property type="entry name" value="THIOREDOXIN_2"/>
    <property type="match status" value="1"/>
</dbReference>
<sequence>MMQTRVWQTRILVSLMIYGSLMLMCATAAYSNTVSICPIESVTDSIFGFRDRNCVVSGVDESPLFPGFTEALSICGSETVSLLKCESEAFGWTETKICFIVSENGCVILKKFMFVVVKGDEVSLQKALNLVQKNSHEYVALLFYASWCPFSRTFRPSFSILSSLYPSIPHFAIEESSIRPSILSKYGVHGFPTLFLFNSTMRVCYHGSRTLGSLIAFYSDVTGIKTASLDKGSLDKIGRASHHEKHDAPEQESCPFSWARSPENLFREETYLALATTFVLLRLFYWTFPTMLAFAQFTWRRHMQNMRLESLLEHPRAYLNRAIQLFNSLNEPCKKSNLQEGAMNARAWASKSLATVSIGDASTSRGAPVCECR</sequence>
<evidence type="ECO:0000256" key="2">
    <source>
        <dbReference type="ARBA" id="ARBA00022692"/>
    </source>
</evidence>
<dbReference type="InterPro" id="IPR044606">
    <property type="entry name" value="APRL4/6"/>
</dbReference>
<evidence type="ECO:0000256" key="7">
    <source>
        <dbReference type="SAM" id="Phobius"/>
    </source>
</evidence>
<dbReference type="GO" id="GO:0016020">
    <property type="term" value="C:membrane"/>
    <property type="evidence" value="ECO:0007669"/>
    <property type="project" value="UniProtKB-SubCell"/>
</dbReference>
<dbReference type="Proteomes" id="UP000886885">
    <property type="component" value="Chromosome 5A"/>
</dbReference>
<keyword evidence="5 7" id="KW-0472">Membrane</keyword>
<keyword evidence="2 7" id="KW-0812">Transmembrane</keyword>
<feature type="chain" id="PRO_5036490556" description="Thioredoxin domain-containing protein" evidence="8">
    <location>
        <begin position="32"/>
        <end position="373"/>
    </location>
</feature>
<evidence type="ECO:0000256" key="8">
    <source>
        <dbReference type="SAM" id="SignalP"/>
    </source>
</evidence>
<protein>
    <recommendedName>
        <fullName evidence="9">Thioredoxin domain-containing protein</fullName>
    </recommendedName>
</protein>
<comment type="subcellular location">
    <subcellularLocation>
        <location evidence="1">Membrane</location>
        <topology evidence="1">Single-pass membrane protein</topology>
    </subcellularLocation>
</comment>
<dbReference type="Pfam" id="PF00085">
    <property type="entry name" value="Thioredoxin"/>
    <property type="match status" value="1"/>
</dbReference>
<dbReference type="OrthoDB" id="19690at2759"/>
<keyword evidence="4 7" id="KW-1133">Transmembrane helix</keyword>
<keyword evidence="6" id="KW-0325">Glycoprotein</keyword>
<dbReference type="AlphaFoldDB" id="A0A8X8A195"/>
<evidence type="ECO:0000256" key="5">
    <source>
        <dbReference type="ARBA" id="ARBA00023136"/>
    </source>
</evidence>
<organism evidence="10 11">
    <name type="scientific">Populus tomentosa</name>
    <name type="common">Chinese white poplar</name>
    <dbReference type="NCBI Taxonomy" id="118781"/>
    <lineage>
        <taxon>Eukaryota</taxon>
        <taxon>Viridiplantae</taxon>
        <taxon>Streptophyta</taxon>
        <taxon>Embryophyta</taxon>
        <taxon>Tracheophyta</taxon>
        <taxon>Spermatophyta</taxon>
        <taxon>Magnoliopsida</taxon>
        <taxon>eudicotyledons</taxon>
        <taxon>Gunneridae</taxon>
        <taxon>Pentapetalae</taxon>
        <taxon>rosids</taxon>
        <taxon>fabids</taxon>
        <taxon>Malpighiales</taxon>
        <taxon>Salicaceae</taxon>
        <taxon>Saliceae</taxon>
        <taxon>Populus</taxon>
    </lineage>
</organism>
<evidence type="ECO:0000256" key="1">
    <source>
        <dbReference type="ARBA" id="ARBA00004167"/>
    </source>
</evidence>
<evidence type="ECO:0000313" key="11">
    <source>
        <dbReference type="Proteomes" id="UP000886885"/>
    </source>
</evidence>
<keyword evidence="3 8" id="KW-0732">Signal</keyword>
<proteinExistence type="predicted"/>
<feature type="transmembrane region" description="Helical" evidence="7">
    <location>
        <begin position="271"/>
        <end position="297"/>
    </location>
</feature>
<name>A0A8X8A195_POPTO</name>
<evidence type="ECO:0000259" key="9">
    <source>
        <dbReference type="PROSITE" id="PS51352"/>
    </source>
</evidence>
<evidence type="ECO:0000313" key="10">
    <source>
        <dbReference type="EMBL" id="KAG6775998.1"/>
    </source>
</evidence>
<evidence type="ECO:0000256" key="4">
    <source>
        <dbReference type="ARBA" id="ARBA00022989"/>
    </source>
</evidence>
<evidence type="ECO:0000256" key="3">
    <source>
        <dbReference type="ARBA" id="ARBA00022729"/>
    </source>
</evidence>
<dbReference type="PANTHER" id="PTHR46854">
    <property type="entry name" value="5'-ADENYLYLSULFATE REDUCTASE-LIKE 4-RELATED"/>
    <property type="match status" value="1"/>
</dbReference>
<feature type="domain" description="Thioredoxin" evidence="9">
    <location>
        <begin position="103"/>
        <end position="223"/>
    </location>
</feature>
<dbReference type="EMBL" id="JAAWWB010000009">
    <property type="protein sequence ID" value="KAG6775998.1"/>
    <property type="molecule type" value="Genomic_DNA"/>
</dbReference>
<feature type="signal peptide" evidence="8">
    <location>
        <begin position="1"/>
        <end position="31"/>
    </location>
</feature>
<accession>A0A8X8A195</accession>